<dbReference type="CDD" id="cd07987">
    <property type="entry name" value="LPLAT_MGAT-like"/>
    <property type="match status" value="1"/>
</dbReference>
<dbReference type="GO" id="GO:0005789">
    <property type="term" value="C:endoplasmic reticulum membrane"/>
    <property type="evidence" value="ECO:0007669"/>
    <property type="project" value="UniProtKB-SubCell"/>
</dbReference>
<evidence type="ECO:0000256" key="2">
    <source>
        <dbReference type="ARBA" id="ARBA00001313"/>
    </source>
</evidence>
<evidence type="ECO:0000256" key="8">
    <source>
        <dbReference type="ARBA" id="ARBA00004771"/>
    </source>
</evidence>
<evidence type="ECO:0000256" key="12">
    <source>
        <dbReference type="ARBA" id="ARBA00022516"/>
    </source>
</evidence>
<dbReference type="Pfam" id="PF03982">
    <property type="entry name" value="DAGAT"/>
    <property type="match status" value="1"/>
</dbReference>
<comment type="subcellular location">
    <subcellularLocation>
        <location evidence="7">Cytoplasm</location>
        <location evidence="7">Perinuclear region</location>
    </subcellularLocation>
    <subcellularLocation>
        <location evidence="5 29">Endoplasmic reticulum membrane</location>
        <topology evidence="5 29">Multi-pass membrane protein</topology>
    </subcellularLocation>
    <subcellularLocation>
        <location evidence="6">Lipid droplet</location>
    </subcellularLocation>
</comment>
<comment type="catalytic activity">
    <reaction evidence="22">
        <text>1,2-di-(9Z-octadecenoyl)-sn-glycerol + (9Z)-octadecenoyl-CoA = 1,2,3-tri-(9Z-octadecenoyl)-glycerol + CoA</text>
        <dbReference type="Rhea" id="RHEA:38219"/>
        <dbReference type="ChEBI" id="CHEBI:52333"/>
        <dbReference type="ChEBI" id="CHEBI:53753"/>
        <dbReference type="ChEBI" id="CHEBI:57287"/>
        <dbReference type="ChEBI" id="CHEBI:57387"/>
    </reaction>
    <physiologicalReaction direction="left-to-right" evidence="22">
        <dbReference type="Rhea" id="RHEA:38220"/>
    </physiologicalReaction>
</comment>
<keyword evidence="21" id="KW-0012">Acyltransferase</keyword>
<evidence type="ECO:0000313" key="31">
    <source>
        <dbReference type="RefSeq" id="XP_042560475.1"/>
    </source>
</evidence>
<comment type="catalytic activity">
    <reaction evidence="26">
        <text>an acyl-CoA + a 1,2-diacyl-sn-glycerol = a triacyl-sn-glycerol + CoA</text>
        <dbReference type="Rhea" id="RHEA:10868"/>
        <dbReference type="ChEBI" id="CHEBI:17815"/>
        <dbReference type="ChEBI" id="CHEBI:57287"/>
        <dbReference type="ChEBI" id="CHEBI:58342"/>
        <dbReference type="ChEBI" id="CHEBI:64615"/>
        <dbReference type="EC" id="2.3.1.20"/>
    </reaction>
    <physiologicalReaction direction="left-to-right" evidence="26">
        <dbReference type="Rhea" id="RHEA:10869"/>
    </physiologicalReaction>
</comment>
<accession>A0A8M1KDA6</accession>
<keyword evidence="11" id="KW-0963">Cytoplasm</keyword>
<evidence type="ECO:0000256" key="5">
    <source>
        <dbReference type="ARBA" id="ARBA00004477"/>
    </source>
</evidence>
<protein>
    <recommendedName>
        <fullName evidence="29">Acyltransferase</fullName>
        <ecNumber evidence="29">2.3.1.-</ecNumber>
    </recommendedName>
</protein>
<reference evidence="31" key="1">
    <citation type="submission" date="2025-08" db="UniProtKB">
        <authorList>
            <consortium name="RefSeq"/>
        </authorList>
    </citation>
    <scope>IDENTIFICATION</scope>
</reference>
<evidence type="ECO:0000256" key="19">
    <source>
        <dbReference type="ARBA" id="ARBA00023098"/>
    </source>
</evidence>
<dbReference type="Proteomes" id="UP000515152">
    <property type="component" value="Unplaced"/>
</dbReference>
<keyword evidence="16" id="KW-0319">Glycerol metabolism</keyword>
<comment type="pathway">
    <text evidence="9">Lipid metabolism.</text>
</comment>
<dbReference type="AlphaFoldDB" id="A0A8M1KDA6"/>
<evidence type="ECO:0000256" key="23">
    <source>
        <dbReference type="ARBA" id="ARBA00047807"/>
    </source>
</evidence>
<organism evidence="30 31">
    <name type="scientific">Clupea harengus</name>
    <name type="common">Atlantic herring</name>
    <dbReference type="NCBI Taxonomy" id="7950"/>
    <lineage>
        <taxon>Eukaryota</taxon>
        <taxon>Metazoa</taxon>
        <taxon>Chordata</taxon>
        <taxon>Craniata</taxon>
        <taxon>Vertebrata</taxon>
        <taxon>Euteleostomi</taxon>
        <taxon>Actinopterygii</taxon>
        <taxon>Neopterygii</taxon>
        <taxon>Teleostei</taxon>
        <taxon>Clupei</taxon>
        <taxon>Clupeiformes</taxon>
        <taxon>Clupeoidei</taxon>
        <taxon>Clupeidae</taxon>
        <taxon>Clupea</taxon>
    </lineage>
</organism>
<evidence type="ECO:0000256" key="6">
    <source>
        <dbReference type="ARBA" id="ARBA00004502"/>
    </source>
</evidence>
<comment type="catalytic activity">
    <reaction evidence="24">
        <text>2,3-di-(9Z)-octadecenoyl-sn-glycerol + (9Z)-octadecenoyl-CoA = 1,2,3-tri-(9Z-octadecenoyl)-glycerol + CoA</text>
        <dbReference type="Rhea" id="RHEA:38439"/>
        <dbReference type="ChEBI" id="CHEBI:53753"/>
        <dbReference type="ChEBI" id="CHEBI:57287"/>
        <dbReference type="ChEBI" id="CHEBI:57387"/>
        <dbReference type="ChEBI" id="CHEBI:75824"/>
    </reaction>
    <physiologicalReaction direction="left-to-right" evidence="24">
        <dbReference type="Rhea" id="RHEA:38440"/>
    </physiologicalReaction>
</comment>
<comment type="similarity">
    <text evidence="10 29">Belongs to the diacylglycerol acyltransferase family.</text>
</comment>
<evidence type="ECO:0000256" key="21">
    <source>
        <dbReference type="ARBA" id="ARBA00023315"/>
    </source>
</evidence>
<evidence type="ECO:0000256" key="15">
    <source>
        <dbReference type="ARBA" id="ARBA00022692"/>
    </source>
</evidence>
<dbReference type="GeneID" id="122129822"/>
<keyword evidence="19" id="KW-0443">Lipid metabolism</keyword>
<dbReference type="KEGG" id="char:122129822"/>
<dbReference type="RefSeq" id="XP_042560475.1">
    <property type="nucleotide sequence ID" value="XM_042704541.1"/>
</dbReference>
<comment type="pathway">
    <text evidence="8">Glycerolipid metabolism; triacylglycerol biosynthesis.</text>
</comment>
<evidence type="ECO:0000256" key="14">
    <source>
        <dbReference type="ARBA" id="ARBA00022679"/>
    </source>
</evidence>
<dbReference type="PANTHER" id="PTHR12317">
    <property type="entry name" value="DIACYLGLYCEROL O-ACYLTRANSFERASE"/>
    <property type="match status" value="1"/>
</dbReference>
<comment type="catalytic activity">
    <reaction evidence="28">
        <text>1,3-di-(9Z-octadecenoyl)-glycerol + (9Z)-octadecenoyl-CoA = 1,2,3-tri-(9Z-octadecenoyl)-glycerol + CoA</text>
        <dbReference type="Rhea" id="RHEA:38435"/>
        <dbReference type="ChEBI" id="CHEBI:53753"/>
        <dbReference type="ChEBI" id="CHEBI:57287"/>
        <dbReference type="ChEBI" id="CHEBI:57387"/>
        <dbReference type="ChEBI" id="CHEBI:75735"/>
    </reaction>
    <physiologicalReaction direction="left-to-right" evidence="28">
        <dbReference type="Rhea" id="RHEA:38436"/>
    </physiologicalReaction>
</comment>
<dbReference type="OrthoDB" id="264532at2759"/>
<name>A0A8M1KDA6_CLUHA</name>
<comment type="catalytic activity">
    <reaction evidence="2">
        <text>2-(9Z-octadecenoyl)-glycerol + hexadecanoyl-CoA = 1-hexadecanoyl-2-(9Z-octadecenoyl)-sn-glycerol + CoA</text>
        <dbReference type="Rhea" id="RHEA:38071"/>
        <dbReference type="ChEBI" id="CHEBI:57287"/>
        <dbReference type="ChEBI" id="CHEBI:57379"/>
        <dbReference type="ChEBI" id="CHEBI:73990"/>
        <dbReference type="ChEBI" id="CHEBI:75466"/>
    </reaction>
    <physiologicalReaction direction="left-to-right" evidence="2">
        <dbReference type="Rhea" id="RHEA:38072"/>
    </physiologicalReaction>
</comment>
<evidence type="ECO:0000256" key="11">
    <source>
        <dbReference type="ARBA" id="ARBA00022490"/>
    </source>
</evidence>
<evidence type="ECO:0000256" key="10">
    <source>
        <dbReference type="ARBA" id="ARBA00005420"/>
    </source>
</evidence>
<keyword evidence="17 29" id="KW-0256">Endoplasmic reticulum</keyword>
<keyword evidence="30" id="KW-1185">Reference proteome</keyword>
<evidence type="ECO:0000256" key="26">
    <source>
        <dbReference type="ARBA" id="ARBA00048634"/>
    </source>
</evidence>
<comment type="catalytic activity">
    <reaction evidence="1">
        <text>all-trans-retinol + an acyl-CoA = an all-trans-retinyl ester + CoA</text>
        <dbReference type="Rhea" id="RHEA:11488"/>
        <dbReference type="ChEBI" id="CHEBI:17336"/>
        <dbReference type="ChEBI" id="CHEBI:57287"/>
        <dbReference type="ChEBI" id="CHEBI:58342"/>
        <dbReference type="ChEBI" id="CHEBI:63410"/>
        <dbReference type="EC" id="2.3.1.76"/>
    </reaction>
    <physiologicalReaction direction="left-to-right" evidence="1">
        <dbReference type="Rhea" id="RHEA:11489"/>
    </physiologicalReaction>
</comment>
<keyword evidence="14 29" id="KW-0808">Transferase</keyword>
<evidence type="ECO:0000256" key="18">
    <source>
        <dbReference type="ARBA" id="ARBA00022989"/>
    </source>
</evidence>
<feature type="transmembrane region" description="Helical" evidence="29">
    <location>
        <begin position="52"/>
        <end position="85"/>
    </location>
</feature>
<evidence type="ECO:0000256" key="3">
    <source>
        <dbReference type="ARBA" id="ARBA00001349"/>
    </source>
</evidence>
<evidence type="ECO:0000256" key="27">
    <source>
        <dbReference type="ARBA" id="ARBA00049168"/>
    </source>
</evidence>
<evidence type="ECO:0000256" key="28">
    <source>
        <dbReference type="ARBA" id="ARBA00049549"/>
    </source>
</evidence>
<keyword evidence="15 29" id="KW-0812">Transmembrane</keyword>
<evidence type="ECO:0000256" key="1">
    <source>
        <dbReference type="ARBA" id="ARBA00000633"/>
    </source>
</evidence>
<dbReference type="GO" id="GO:0019432">
    <property type="term" value="P:triglyceride biosynthetic process"/>
    <property type="evidence" value="ECO:0007669"/>
    <property type="project" value="TreeGrafter"/>
</dbReference>
<evidence type="ECO:0000256" key="20">
    <source>
        <dbReference type="ARBA" id="ARBA00023136"/>
    </source>
</evidence>
<comment type="catalytic activity">
    <reaction evidence="4">
        <text>all-trans-retinol + hexadecanoyl-CoA = all-trans-retinyl hexadecanoate + CoA</text>
        <dbReference type="Rhea" id="RHEA:38175"/>
        <dbReference type="ChEBI" id="CHEBI:17336"/>
        <dbReference type="ChEBI" id="CHEBI:17616"/>
        <dbReference type="ChEBI" id="CHEBI:57287"/>
        <dbReference type="ChEBI" id="CHEBI:57379"/>
    </reaction>
    <physiologicalReaction direction="left-to-right" evidence="4">
        <dbReference type="Rhea" id="RHEA:38176"/>
    </physiologicalReaction>
</comment>
<evidence type="ECO:0000256" key="17">
    <source>
        <dbReference type="ARBA" id="ARBA00022824"/>
    </source>
</evidence>
<keyword evidence="12" id="KW-0444">Lipid biosynthesis</keyword>
<evidence type="ECO:0000256" key="4">
    <source>
        <dbReference type="ARBA" id="ARBA00001764"/>
    </source>
</evidence>
<evidence type="ECO:0000256" key="24">
    <source>
        <dbReference type="ARBA" id="ARBA00048096"/>
    </source>
</evidence>
<dbReference type="GO" id="GO:0048471">
    <property type="term" value="C:perinuclear region of cytoplasm"/>
    <property type="evidence" value="ECO:0007669"/>
    <property type="project" value="UniProtKB-SubCell"/>
</dbReference>
<comment type="catalytic activity">
    <reaction evidence="23">
        <text>1-O-(9Z-octadecenyl)-glycerol + (9Z)-octadecenoyl-CoA = 1-O-(9Z-octadecyl)-3-(9Z-octadecenoyl)-glycerol + CoA</text>
        <dbReference type="Rhea" id="RHEA:55340"/>
        <dbReference type="ChEBI" id="CHEBI:34116"/>
        <dbReference type="ChEBI" id="CHEBI:57287"/>
        <dbReference type="ChEBI" id="CHEBI:57387"/>
        <dbReference type="ChEBI" id="CHEBI:197429"/>
    </reaction>
    <physiologicalReaction direction="left-to-right" evidence="23">
        <dbReference type="Rhea" id="RHEA:55341"/>
    </physiologicalReaction>
</comment>
<dbReference type="GO" id="GO:0006071">
    <property type="term" value="P:glycerol metabolic process"/>
    <property type="evidence" value="ECO:0007669"/>
    <property type="project" value="UniProtKB-KW"/>
</dbReference>
<evidence type="ECO:0000256" key="9">
    <source>
        <dbReference type="ARBA" id="ARBA00005189"/>
    </source>
</evidence>
<comment type="catalytic activity">
    <reaction evidence="27">
        <text>1-(9Z-octadecenoyl)-glycerol + (9Z)-octadecenoyl-CoA = 1,2-di-(9Z-octadecenoyl)-glycerol + CoA</text>
        <dbReference type="Rhea" id="RHEA:37915"/>
        <dbReference type="ChEBI" id="CHEBI:52323"/>
        <dbReference type="ChEBI" id="CHEBI:57287"/>
        <dbReference type="ChEBI" id="CHEBI:57387"/>
        <dbReference type="ChEBI" id="CHEBI:75342"/>
    </reaction>
    <physiologicalReaction direction="left-to-right" evidence="27">
        <dbReference type="Rhea" id="RHEA:37916"/>
    </physiologicalReaction>
</comment>
<dbReference type="InterPro" id="IPR007130">
    <property type="entry name" value="DAGAT"/>
</dbReference>
<evidence type="ECO:0000313" key="30">
    <source>
        <dbReference type="Proteomes" id="UP000515152"/>
    </source>
</evidence>
<gene>
    <name evidence="31" type="primary">LOC122129822</name>
</gene>
<sequence length="364" mass="40978">MDSAWPKAQEWRGVGTSVRSSVLAAVRHLPSVRWVSSGTLTRLLQRLAVVQYILSFLFLGPVCIILLIYLLYTSCWWITALYYLWLVYDWKTHKQAGRRWSWVRGWPVWTYLSGYFPIQLIKTHHLPPDKNYIFGYHPHGIFCFGALCNFGTEANGFSKKYPGITPFVATLSGNFLLPVAREYLMSTGVCPVTHDTIDFILSRNGTGNAIVIAVGGAAESLNTTPGVNQVTLKNRKGFVRKALKHGAALVPVFSFGENDTYQQVMFADGSWCRWLQKRLQKIVGFALCVIQGCSLLSADTWGVMPFPKPITSVVGEPISVPQISEPSADEVDRYHALYMASLQRLFDTEKTRFGLTQRDTLLMH</sequence>
<comment type="catalytic activity">
    <reaction evidence="3">
        <text>1,2-di-(9Z-octadecenoyl)-sn-glycerol + hexadecanoyl-CoA = 1,2-di-(9Z)-octadecenoyl-3-hexadecanoyl-sn-glycerol + CoA</text>
        <dbReference type="Rhea" id="RHEA:38163"/>
        <dbReference type="ChEBI" id="CHEBI:52333"/>
        <dbReference type="ChEBI" id="CHEBI:57287"/>
        <dbReference type="ChEBI" id="CHEBI:57379"/>
        <dbReference type="ChEBI" id="CHEBI:75583"/>
    </reaction>
    <physiologicalReaction direction="left-to-right" evidence="3">
        <dbReference type="Rhea" id="RHEA:38164"/>
    </physiologicalReaction>
</comment>
<keyword evidence="13" id="KW-0551">Lipid droplet</keyword>
<evidence type="ECO:0000256" key="16">
    <source>
        <dbReference type="ARBA" id="ARBA00022798"/>
    </source>
</evidence>
<proteinExistence type="inferred from homology"/>
<keyword evidence="20 29" id="KW-0472">Membrane</keyword>
<comment type="caution">
    <text evidence="29">Lacks conserved residue(s) required for the propagation of feature annotation.</text>
</comment>
<evidence type="ECO:0000256" key="22">
    <source>
        <dbReference type="ARBA" id="ARBA00047367"/>
    </source>
</evidence>
<evidence type="ECO:0000256" key="7">
    <source>
        <dbReference type="ARBA" id="ARBA00004556"/>
    </source>
</evidence>
<evidence type="ECO:0000256" key="29">
    <source>
        <dbReference type="RuleBase" id="RU367023"/>
    </source>
</evidence>
<keyword evidence="18 29" id="KW-1133">Transmembrane helix</keyword>
<dbReference type="GO" id="GO:0005811">
    <property type="term" value="C:lipid droplet"/>
    <property type="evidence" value="ECO:0007669"/>
    <property type="project" value="UniProtKB-SubCell"/>
</dbReference>
<dbReference type="EC" id="2.3.1.-" evidence="29"/>
<evidence type="ECO:0000256" key="25">
    <source>
        <dbReference type="ARBA" id="ARBA00048135"/>
    </source>
</evidence>
<comment type="catalytic activity">
    <reaction evidence="25">
        <text>2-(9Z-octadecenoyl)-glycerol + (9Z)-octadecenoyl-CoA = 1,2-di-(9Z-octadecenoyl)-sn-glycerol + CoA</text>
        <dbReference type="Rhea" id="RHEA:37911"/>
        <dbReference type="ChEBI" id="CHEBI:52333"/>
        <dbReference type="ChEBI" id="CHEBI:57287"/>
        <dbReference type="ChEBI" id="CHEBI:57387"/>
        <dbReference type="ChEBI" id="CHEBI:73990"/>
    </reaction>
    <physiologicalReaction direction="left-to-right" evidence="25">
        <dbReference type="Rhea" id="RHEA:37912"/>
    </physiologicalReaction>
</comment>
<dbReference type="GO" id="GO:0050252">
    <property type="term" value="F:retinol O-fatty-acyltransferase activity"/>
    <property type="evidence" value="ECO:0007669"/>
    <property type="project" value="UniProtKB-EC"/>
</dbReference>
<dbReference type="GO" id="GO:0004144">
    <property type="term" value="F:diacylglycerol O-acyltransferase activity"/>
    <property type="evidence" value="ECO:0007669"/>
    <property type="project" value="UniProtKB-EC"/>
</dbReference>
<dbReference type="PANTHER" id="PTHR12317:SF14">
    <property type="entry name" value="DIACYLGLYCEROL O-ACYLTRANSFERASE 2"/>
    <property type="match status" value="1"/>
</dbReference>
<evidence type="ECO:0000256" key="13">
    <source>
        <dbReference type="ARBA" id="ARBA00022677"/>
    </source>
</evidence>